<protein>
    <submittedName>
        <fullName evidence="5">Tetratricopeptide repeat protein</fullName>
    </submittedName>
</protein>
<dbReference type="InterPro" id="IPR011990">
    <property type="entry name" value="TPR-like_helical_dom_sf"/>
</dbReference>
<reference evidence="5" key="1">
    <citation type="submission" date="2021-01" db="EMBL/GenBank/DDBJ databases">
        <title>Fulvivirga kasyanovii gen. nov., sp nov., a novel member of the phylum Bacteroidetes isolated from seawater in a mussel farm.</title>
        <authorList>
            <person name="Zhao L.-H."/>
            <person name="Wang Z.-J."/>
        </authorList>
    </citation>
    <scope>NUCLEOTIDE SEQUENCE</scope>
    <source>
        <strain evidence="5">29W222</strain>
    </source>
</reference>
<evidence type="ECO:0000256" key="2">
    <source>
        <dbReference type="ARBA" id="ARBA00022803"/>
    </source>
</evidence>
<evidence type="ECO:0000313" key="5">
    <source>
        <dbReference type="EMBL" id="MBL6447892.1"/>
    </source>
</evidence>
<dbReference type="SUPFAM" id="SSF48452">
    <property type="entry name" value="TPR-like"/>
    <property type="match status" value="1"/>
</dbReference>
<name>A0A937FZJ0_9BACT</name>
<proteinExistence type="predicted"/>
<dbReference type="PROSITE" id="PS50005">
    <property type="entry name" value="TPR"/>
    <property type="match status" value="2"/>
</dbReference>
<dbReference type="AlphaFoldDB" id="A0A937FZJ0"/>
<feature type="repeat" description="TPR" evidence="3">
    <location>
        <begin position="18"/>
        <end position="51"/>
    </location>
</feature>
<dbReference type="PANTHER" id="PTHR45641">
    <property type="entry name" value="TETRATRICOPEPTIDE REPEAT PROTEIN (AFU_ORTHOLOGUE AFUA_6G03870)"/>
    <property type="match status" value="1"/>
</dbReference>
<dbReference type="EMBL" id="JAEUGD010000056">
    <property type="protein sequence ID" value="MBL6447892.1"/>
    <property type="molecule type" value="Genomic_DNA"/>
</dbReference>
<keyword evidence="4" id="KW-0812">Transmembrane</keyword>
<evidence type="ECO:0000256" key="1">
    <source>
        <dbReference type="ARBA" id="ARBA00022737"/>
    </source>
</evidence>
<gene>
    <name evidence="5" type="ORF">JMN32_16355</name>
</gene>
<dbReference type="Gene3D" id="1.25.40.10">
    <property type="entry name" value="Tetratricopeptide repeat domain"/>
    <property type="match status" value="2"/>
</dbReference>
<keyword evidence="4" id="KW-1133">Transmembrane helix</keyword>
<evidence type="ECO:0000256" key="4">
    <source>
        <dbReference type="SAM" id="Phobius"/>
    </source>
</evidence>
<keyword evidence="6" id="KW-1185">Reference proteome</keyword>
<feature type="transmembrane region" description="Helical" evidence="4">
    <location>
        <begin position="328"/>
        <end position="352"/>
    </location>
</feature>
<dbReference type="Pfam" id="PF13424">
    <property type="entry name" value="TPR_12"/>
    <property type="match status" value="2"/>
</dbReference>
<dbReference type="SMART" id="SM00028">
    <property type="entry name" value="TPR"/>
    <property type="match status" value="6"/>
</dbReference>
<keyword evidence="1" id="KW-0677">Repeat</keyword>
<organism evidence="5 6">
    <name type="scientific">Fulvivirga marina</name>
    <dbReference type="NCBI Taxonomy" id="2494733"/>
    <lineage>
        <taxon>Bacteria</taxon>
        <taxon>Pseudomonadati</taxon>
        <taxon>Bacteroidota</taxon>
        <taxon>Cytophagia</taxon>
        <taxon>Cytophagales</taxon>
        <taxon>Fulvivirgaceae</taxon>
        <taxon>Fulvivirga</taxon>
    </lineage>
</organism>
<comment type="caution">
    <text evidence="5">The sequence shown here is derived from an EMBL/GenBank/DDBJ whole genome shotgun (WGS) entry which is preliminary data.</text>
</comment>
<evidence type="ECO:0000256" key="3">
    <source>
        <dbReference type="PROSITE-ProRule" id="PRU00339"/>
    </source>
</evidence>
<evidence type="ECO:0000313" key="6">
    <source>
        <dbReference type="Proteomes" id="UP000614216"/>
    </source>
</evidence>
<dbReference type="InterPro" id="IPR019734">
    <property type="entry name" value="TPR_rpt"/>
</dbReference>
<sequence length="393" mass="46035">MEKVKELAEEVSNNEYLAKYYAHYGLLKREEGIYGEAVNAYQEAYDLYEKNRDPGRQALMLKNIGHVYRMSKMYVQALKYFEDAERLNLKINSSDQLPRIYENIALTYMDKGDYHLAEQYLQKGLKSARDYNQEKVSVLLNLYGKLYFMQGEYDMAREYYNQTLALNITDTERSYLYGNMGETYLKEGNIKEAELWLTNAMQEKKKLSNSDLRPNFNYLAELEILKGNIQEALNHYHQVVQISSEGLQSSELDVAITSLDNLYTEHEQLIISDIERYKQFRSVFASKSKHNKEQREEMETLYHQASLGAVESDAQHKQATLQFKKETFTFQLSTLLTTFLMVLSFLLIVYIINKHRKDKRALGRYESGLQVMMDEYGAKNVVELQKILSRMAE</sequence>
<dbReference type="PANTHER" id="PTHR45641:SF19">
    <property type="entry name" value="NEPHROCYSTIN-3"/>
    <property type="match status" value="1"/>
</dbReference>
<accession>A0A937FZJ0</accession>
<keyword evidence="2 3" id="KW-0802">TPR repeat</keyword>
<feature type="repeat" description="TPR" evidence="3">
    <location>
        <begin position="137"/>
        <end position="170"/>
    </location>
</feature>
<keyword evidence="4" id="KW-0472">Membrane</keyword>
<dbReference type="Proteomes" id="UP000614216">
    <property type="component" value="Unassembled WGS sequence"/>
</dbReference>